<organism evidence="2 3">
    <name type="scientific">Datura stramonium</name>
    <name type="common">Jimsonweed</name>
    <name type="synonym">Common thornapple</name>
    <dbReference type="NCBI Taxonomy" id="4076"/>
    <lineage>
        <taxon>Eukaryota</taxon>
        <taxon>Viridiplantae</taxon>
        <taxon>Streptophyta</taxon>
        <taxon>Embryophyta</taxon>
        <taxon>Tracheophyta</taxon>
        <taxon>Spermatophyta</taxon>
        <taxon>Magnoliopsida</taxon>
        <taxon>eudicotyledons</taxon>
        <taxon>Gunneridae</taxon>
        <taxon>Pentapetalae</taxon>
        <taxon>asterids</taxon>
        <taxon>lamiids</taxon>
        <taxon>Solanales</taxon>
        <taxon>Solanaceae</taxon>
        <taxon>Solanoideae</taxon>
        <taxon>Datureae</taxon>
        <taxon>Datura</taxon>
    </lineage>
</organism>
<evidence type="ECO:0000313" key="2">
    <source>
        <dbReference type="EMBL" id="MCE5167650.1"/>
    </source>
</evidence>
<feature type="non-terminal residue" evidence="2">
    <location>
        <position position="1"/>
    </location>
</feature>
<accession>A0ABS8YAW2</accession>
<dbReference type="Proteomes" id="UP000823775">
    <property type="component" value="Unassembled WGS sequence"/>
</dbReference>
<feature type="region of interest" description="Disordered" evidence="1">
    <location>
        <begin position="1"/>
        <end position="31"/>
    </location>
</feature>
<keyword evidence="3" id="KW-1185">Reference proteome</keyword>
<proteinExistence type="predicted"/>
<sequence>ISAQKAPRQRTTPDGRVLPRQNGERRTKASLPPIRVVTAKATATDPLITAKTMRSGRREATTVIVVICAVTPPTHTETARSLENLRL</sequence>
<reference evidence="2 3" key="1">
    <citation type="journal article" date="2021" name="BMC Genomics">
        <title>Datura genome reveals duplications of psychoactive alkaloid biosynthetic genes and high mutation rate following tissue culture.</title>
        <authorList>
            <person name="Rajewski A."/>
            <person name="Carter-House D."/>
            <person name="Stajich J."/>
            <person name="Litt A."/>
        </authorList>
    </citation>
    <scope>NUCLEOTIDE SEQUENCE [LARGE SCALE GENOMIC DNA]</scope>
    <source>
        <strain evidence="2">AR-01</strain>
    </source>
</reference>
<comment type="caution">
    <text evidence="2">The sequence shown here is derived from an EMBL/GenBank/DDBJ whole genome shotgun (WGS) entry which is preliminary data.</text>
</comment>
<name>A0ABS8YAW2_DATST</name>
<protein>
    <submittedName>
        <fullName evidence="2">Uncharacterized protein</fullName>
    </submittedName>
</protein>
<evidence type="ECO:0000256" key="1">
    <source>
        <dbReference type="SAM" id="MobiDB-lite"/>
    </source>
</evidence>
<evidence type="ECO:0000313" key="3">
    <source>
        <dbReference type="Proteomes" id="UP000823775"/>
    </source>
</evidence>
<dbReference type="EMBL" id="JACEIK010195461">
    <property type="protein sequence ID" value="MCE5167650.1"/>
    <property type="molecule type" value="Genomic_DNA"/>
</dbReference>
<gene>
    <name evidence="2" type="ORF">HAX54_015115</name>
</gene>